<evidence type="ECO:0000256" key="5">
    <source>
        <dbReference type="ARBA" id="ARBA00023159"/>
    </source>
</evidence>
<feature type="region of interest" description="Disordered" evidence="11">
    <location>
        <begin position="1"/>
        <end position="29"/>
    </location>
</feature>
<evidence type="ECO:0000256" key="10">
    <source>
        <dbReference type="SAM" id="Coils"/>
    </source>
</evidence>
<dbReference type="GeneID" id="28902174"/>
<dbReference type="STRING" id="1328760.A0A161TQD2"/>
<evidence type="ECO:0000256" key="7">
    <source>
        <dbReference type="ARBA" id="ARBA00023242"/>
    </source>
</evidence>
<evidence type="ECO:0000313" key="12">
    <source>
        <dbReference type="EMBL" id="KZF24536.1"/>
    </source>
</evidence>
<dbReference type="InParanoid" id="A0A161TQD2"/>
<evidence type="ECO:0000256" key="9">
    <source>
        <dbReference type="RuleBase" id="RU364145"/>
    </source>
</evidence>
<dbReference type="SUPFAM" id="SSF140718">
    <property type="entry name" value="Mediator hinge subcomplex-like"/>
    <property type="match status" value="1"/>
</dbReference>
<sequence length="124" mass="13195">MAAPPSSSAPTSPSTAPSSRLPPPQTFDILPPLHALLSRLAPPTTTTAAAAAGEYADQPPLEPHQLAAEASAIKIRIQKARAAVQSLPDMSRSVEEQEAEIRQLEERVRKQREVLTGLKEKAAS</sequence>
<evidence type="ECO:0000256" key="8">
    <source>
        <dbReference type="ARBA" id="ARBA00025687"/>
    </source>
</evidence>
<dbReference type="GO" id="GO:0003712">
    <property type="term" value="F:transcription coregulator activity"/>
    <property type="evidence" value="ECO:0007669"/>
    <property type="project" value="InterPro"/>
</dbReference>
<comment type="subunit">
    <text evidence="3 9">Component of the Mediator complex.</text>
</comment>
<evidence type="ECO:0000256" key="4">
    <source>
        <dbReference type="ARBA" id="ARBA00023015"/>
    </source>
</evidence>
<keyword evidence="5 9" id="KW-0010">Activator</keyword>
<evidence type="ECO:0000256" key="6">
    <source>
        <dbReference type="ARBA" id="ARBA00023163"/>
    </source>
</evidence>
<proteinExistence type="inferred from homology"/>
<evidence type="ECO:0000313" key="13">
    <source>
        <dbReference type="Proteomes" id="UP000076632"/>
    </source>
</evidence>
<keyword evidence="6 9" id="KW-0804">Transcription</keyword>
<gene>
    <name evidence="9" type="primary">MED9</name>
    <name evidence="12" type="ORF">L228DRAFT_98734</name>
</gene>
<evidence type="ECO:0000256" key="3">
    <source>
        <dbReference type="ARBA" id="ARBA00011837"/>
    </source>
</evidence>
<dbReference type="Pfam" id="PF07544">
    <property type="entry name" value="Med9"/>
    <property type="match status" value="1"/>
</dbReference>
<feature type="coiled-coil region" evidence="10">
    <location>
        <begin position="87"/>
        <end position="121"/>
    </location>
</feature>
<dbReference type="InterPro" id="IPR011425">
    <property type="entry name" value="Med9"/>
</dbReference>
<name>A0A161TQD2_XYLHT</name>
<protein>
    <recommendedName>
        <fullName evidence="9">Mediator of RNA polymerase II transcription subunit 9</fullName>
    </recommendedName>
    <alternativeName>
        <fullName evidence="9">Mediator complex subunit 9</fullName>
    </alternativeName>
</protein>
<dbReference type="InterPro" id="IPR037212">
    <property type="entry name" value="Med7/Med21-like"/>
</dbReference>
<dbReference type="AlphaFoldDB" id="A0A161TQD2"/>
<dbReference type="EMBL" id="KV407456">
    <property type="protein sequence ID" value="KZF24536.1"/>
    <property type="molecule type" value="Genomic_DNA"/>
</dbReference>
<keyword evidence="4 9" id="KW-0805">Transcription regulation</keyword>
<dbReference type="GO" id="GO:0006357">
    <property type="term" value="P:regulation of transcription by RNA polymerase II"/>
    <property type="evidence" value="ECO:0007669"/>
    <property type="project" value="InterPro"/>
</dbReference>
<comment type="function">
    <text evidence="8 9">Component of the Mediator complex, a coactivator involved in the regulated transcription of nearly all RNA polymerase II-dependent genes. Mediator functions as a bridge to convey information from gene-specific regulatory proteins to the basal RNA polymerase II transcription machinery. Mediator is recruited to promoters by direct interactions with regulatory proteins and serves as a scaffold for the assembly of a functional preinitiation complex with RNA polymerase II and the general transcription factors.</text>
</comment>
<dbReference type="RefSeq" id="XP_018190091.1">
    <property type="nucleotide sequence ID" value="XM_018337037.1"/>
</dbReference>
<accession>A0A161TQD2</accession>
<reference evidence="12 13" key="1">
    <citation type="journal article" date="2016" name="Fungal Biol.">
        <title>The genome of Xylona heveae provides a window into fungal endophytism.</title>
        <authorList>
            <person name="Gazis R."/>
            <person name="Kuo A."/>
            <person name="Riley R."/>
            <person name="LaButti K."/>
            <person name="Lipzen A."/>
            <person name="Lin J."/>
            <person name="Amirebrahimi M."/>
            <person name="Hesse C.N."/>
            <person name="Spatafora J.W."/>
            <person name="Henrissat B."/>
            <person name="Hainaut M."/>
            <person name="Grigoriev I.V."/>
            <person name="Hibbett D.S."/>
        </authorList>
    </citation>
    <scope>NUCLEOTIDE SEQUENCE [LARGE SCALE GENOMIC DNA]</scope>
    <source>
        <strain evidence="12 13">TC161</strain>
    </source>
</reference>
<comment type="similarity">
    <text evidence="2 9">Belongs to the Mediator complex subunit 9 family.</text>
</comment>
<evidence type="ECO:0000256" key="2">
    <source>
        <dbReference type="ARBA" id="ARBA00008089"/>
    </source>
</evidence>
<organism evidence="12 13">
    <name type="scientific">Xylona heveae (strain CBS 132557 / TC161)</name>
    <dbReference type="NCBI Taxonomy" id="1328760"/>
    <lineage>
        <taxon>Eukaryota</taxon>
        <taxon>Fungi</taxon>
        <taxon>Dikarya</taxon>
        <taxon>Ascomycota</taxon>
        <taxon>Pezizomycotina</taxon>
        <taxon>Xylonomycetes</taxon>
        <taxon>Xylonales</taxon>
        <taxon>Xylonaceae</taxon>
        <taxon>Xylona</taxon>
    </lineage>
</organism>
<feature type="compositionally biased region" description="Low complexity" evidence="11">
    <location>
        <begin position="1"/>
        <end position="19"/>
    </location>
</feature>
<keyword evidence="10" id="KW-0175">Coiled coil</keyword>
<evidence type="ECO:0000256" key="1">
    <source>
        <dbReference type="ARBA" id="ARBA00004123"/>
    </source>
</evidence>
<keyword evidence="13" id="KW-1185">Reference proteome</keyword>
<dbReference type="Proteomes" id="UP000076632">
    <property type="component" value="Unassembled WGS sequence"/>
</dbReference>
<keyword evidence="7 9" id="KW-0539">Nucleus</keyword>
<comment type="subcellular location">
    <subcellularLocation>
        <location evidence="1 9">Nucleus</location>
    </subcellularLocation>
</comment>
<dbReference type="GO" id="GO:0016592">
    <property type="term" value="C:mediator complex"/>
    <property type="evidence" value="ECO:0007669"/>
    <property type="project" value="InterPro"/>
</dbReference>
<evidence type="ECO:0000256" key="11">
    <source>
        <dbReference type="SAM" id="MobiDB-lite"/>
    </source>
</evidence>
<dbReference type="OMA" id="PDMHRTI"/>